<sequence>MEDIKQLMQDHYIKYASYVILDRAIPHVIDGLKPVQRRILYTLWQMHDGKLHKVANVAGQTMALHPHGDAPIVEALVNIANKGYLLDRQGNFGNLFTGDPAAAGRYIETRLTPMAKETLFNPDLTATLPSYDGRHQEPVCLPAKIPVVLLQGADGIAVGMSTHIFPHNFVELLEAEIAILEGKPFNILPDFPTGGIMDATEYDNGRGKVRLRAKIEVRDAKTLTITEICYGTTTESLIRSIDEAAKKGKIKIDAINDYTAEKVEIEIKLPRGQYAEDLLDALYAYTECQVTLHSQIVVIKDNYPWETDVDSILHLYTEKLQEYLRRELEIEQDRLKEKIFEKSLEQIFIENRLYKLIENLDSYEKVHQTITASLVPFHSQLLREPTEDDRERLLSIPIRRISRFDIKKNQEDILAYGEQLAVVEKDLKSIKKVAIRYLNGLIKKFASDYPRKTEIQAIQQVNTRAMETRQVSVGFDPATGFVGTKVVSPHVIECTNFDKLLVIFKDGTYQVINIPEKQYVHHNGNKVVYVGIADKKTVVNVVYRDPETHYVYAKRFIIEKFILEKVYRYLDEGMSLEFISTDSQVTLELQFIPKPRQTLAKTQFQIDKVAVKGVSAKGIRMANREVKKIVLVK</sequence>
<evidence type="ECO:0000256" key="4">
    <source>
        <dbReference type="ARBA" id="ARBA00023125"/>
    </source>
</evidence>
<dbReference type="InterPro" id="IPR013757">
    <property type="entry name" value="Topo_IIA_A_a_sf"/>
</dbReference>
<dbReference type="InterPro" id="IPR013760">
    <property type="entry name" value="Topo_IIA-like_dom_sf"/>
</dbReference>
<evidence type="ECO:0000259" key="7">
    <source>
        <dbReference type="PROSITE" id="PS52040"/>
    </source>
</evidence>
<feature type="domain" description="Topo IIA-type catalytic" evidence="7">
    <location>
        <begin position="25"/>
        <end position="427"/>
    </location>
</feature>
<dbReference type="InterPro" id="IPR002205">
    <property type="entry name" value="Topo_IIA_dom_A"/>
</dbReference>
<dbReference type="PATRIC" id="fig|389348.3.peg.446"/>
<keyword evidence="5 6" id="KW-0413">Isomerase</keyword>
<dbReference type="STRING" id="389348.PNK_0399"/>
<dbReference type="Proteomes" id="UP000069902">
    <property type="component" value="Chromosome cPNK"/>
</dbReference>
<dbReference type="KEGG" id="pnl:PNK_0399"/>
<dbReference type="InParanoid" id="A0A0U5JCD6"/>
<dbReference type="GO" id="GO:0005524">
    <property type="term" value="F:ATP binding"/>
    <property type="evidence" value="ECO:0007669"/>
    <property type="project" value="InterPro"/>
</dbReference>
<keyword evidence="4 6" id="KW-0238">DNA-binding</keyword>
<dbReference type="RefSeq" id="WP_059059976.1">
    <property type="nucleotide sequence ID" value="NZ_LN879502.1"/>
</dbReference>
<keyword evidence="3 6" id="KW-0799">Topoisomerase</keyword>
<dbReference type="InterPro" id="IPR050220">
    <property type="entry name" value="Type_II_DNA_Topoisomerases"/>
</dbReference>
<dbReference type="AlphaFoldDB" id="A0A0U5JCD6"/>
<name>A0A0U5JCD6_9BACT</name>
<evidence type="ECO:0000256" key="5">
    <source>
        <dbReference type="ARBA" id="ARBA00023235"/>
    </source>
</evidence>
<dbReference type="SMART" id="SM00434">
    <property type="entry name" value="TOP4c"/>
    <property type="match status" value="1"/>
</dbReference>
<dbReference type="NCBIfam" id="NF007209">
    <property type="entry name" value="PRK09631.1"/>
    <property type="match status" value="1"/>
</dbReference>
<dbReference type="InterPro" id="IPR013758">
    <property type="entry name" value="Topo_IIA_A/C_ab"/>
</dbReference>
<feature type="active site" description="O-(5'-phospho-DNA)-tyrosine intermediate" evidence="6">
    <location>
        <position position="106"/>
    </location>
</feature>
<dbReference type="GO" id="GO:0003918">
    <property type="term" value="F:DNA topoisomerase type II (double strand cut, ATP-hydrolyzing) activity"/>
    <property type="evidence" value="ECO:0007669"/>
    <property type="project" value="UniProtKB-EC"/>
</dbReference>
<dbReference type="PANTHER" id="PTHR43493:SF5">
    <property type="entry name" value="DNA GYRASE SUBUNIT A, CHLOROPLASTIC_MITOCHONDRIAL"/>
    <property type="match status" value="1"/>
</dbReference>
<comment type="similarity">
    <text evidence="2">Belongs to the type II topoisomerase GyrA/ParC subunit family.</text>
</comment>
<dbReference type="GO" id="GO:0005737">
    <property type="term" value="C:cytoplasm"/>
    <property type="evidence" value="ECO:0007669"/>
    <property type="project" value="TreeGrafter"/>
</dbReference>
<dbReference type="Gene3D" id="1.10.268.10">
    <property type="entry name" value="Topoisomerase, domain 3"/>
    <property type="match status" value="1"/>
</dbReference>
<evidence type="ECO:0000313" key="9">
    <source>
        <dbReference type="Proteomes" id="UP000069902"/>
    </source>
</evidence>
<dbReference type="EMBL" id="LN879502">
    <property type="protein sequence ID" value="CUI16031.1"/>
    <property type="molecule type" value="Genomic_DNA"/>
</dbReference>
<dbReference type="GO" id="GO:0006265">
    <property type="term" value="P:DNA topological change"/>
    <property type="evidence" value="ECO:0007669"/>
    <property type="project" value="UniProtKB-UniRule"/>
</dbReference>
<dbReference type="Gene3D" id="3.90.199.10">
    <property type="entry name" value="Topoisomerase II, domain 5"/>
    <property type="match status" value="1"/>
</dbReference>
<keyword evidence="9" id="KW-1185">Reference proteome</keyword>
<evidence type="ECO:0000256" key="1">
    <source>
        <dbReference type="ARBA" id="ARBA00000185"/>
    </source>
</evidence>
<dbReference type="PANTHER" id="PTHR43493">
    <property type="entry name" value="DNA GYRASE/TOPOISOMERASE SUBUNIT A"/>
    <property type="match status" value="1"/>
</dbReference>
<organism evidence="8 9">
    <name type="scientific">Candidatus Protochlamydia naegleriophila</name>
    <dbReference type="NCBI Taxonomy" id="389348"/>
    <lineage>
        <taxon>Bacteria</taxon>
        <taxon>Pseudomonadati</taxon>
        <taxon>Chlamydiota</taxon>
        <taxon>Chlamydiia</taxon>
        <taxon>Parachlamydiales</taxon>
        <taxon>Parachlamydiaceae</taxon>
        <taxon>Candidatus Protochlamydia</taxon>
    </lineage>
</organism>
<dbReference type="PROSITE" id="PS52040">
    <property type="entry name" value="TOPO_IIA"/>
    <property type="match status" value="1"/>
</dbReference>
<dbReference type="SUPFAM" id="SSF56719">
    <property type="entry name" value="Type II DNA topoisomerase"/>
    <property type="match status" value="1"/>
</dbReference>
<protein>
    <submittedName>
        <fullName evidence="8">DNA topoisomerase IV subunit A</fullName>
    </submittedName>
</protein>
<comment type="catalytic activity">
    <reaction evidence="1 6">
        <text>ATP-dependent breakage, passage and rejoining of double-stranded DNA.</text>
        <dbReference type="EC" id="5.6.2.2"/>
    </reaction>
</comment>
<gene>
    <name evidence="8" type="primary">gyra1</name>
    <name evidence="8" type="ORF">PNK_0399</name>
</gene>
<evidence type="ECO:0000313" key="8">
    <source>
        <dbReference type="EMBL" id="CUI16031.1"/>
    </source>
</evidence>
<evidence type="ECO:0000256" key="3">
    <source>
        <dbReference type="ARBA" id="ARBA00023029"/>
    </source>
</evidence>
<proteinExistence type="inferred from homology"/>
<dbReference type="NCBIfam" id="NF007208">
    <property type="entry name" value="PRK09630.1"/>
    <property type="match status" value="1"/>
</dbReference>
<accession>A0A0U5JCD6</accession>
<dbReference type="Gene3D" id="3.30.1360.40">
    <property type="match status" value="1"/>
</dbReference>
<evidence type="ECO:0000256" key="2">
    <source>
        <dbReference type="ARBA" id="ARBA00008263"/>
    </source>
</evidence>
<dbReference type="Pfam" id="PF00521">
    <property type="entry name" value="DNA_topoisoIV"/>
    <property type="match status" value="1"/>
</dbReference>
<dbReference type="GO" id="GO:0009330">
    <property type="term" value="C:DNA topoisomerase type II (double strand cut, ATP-hydrolyzing) complex"/>
    <property type="evidence" value="ECO:0007669"/>
    <property type="project" value="TreeGrafter"/>
</dbReference>
<evidence type="ECO:0000256" key="6">
    <source>
        <dbReference type="PROSITE-ProRule" id="PRU01384"/>
    </source>
</evidence>
<reference evidence="9" key="1">
    <citation type="submission" date="2015-09" db="EMBL/GenBank/DDBJ databases">
        <authorList>
            <person name="Bertelli C."/>
        </authorList>
    </citation>
    <scope>NUCLEOTIDE SEQUENCE [LARGE SCALE GENOMIC DNA]</scope>
    <source>
        <strain evidence="9">KNic</strain>
    </source>
</reference>
<dbReference type="GO" id="GO:0003677">
    <property type="term" value="F:DNA binding"/>
    <property type="evidence" value="ECO:0007669"/>
    <property type="project" value="UniProtKB-UniRule"/>
</dbReference>